<dbReference type="Proteomes" id="UP000588586">
    <property type="component" value="Unassembled WGS sequence"/>
</dbReference>
<evidence type="ECO:0000313" key="9">
    <source>
        <dbReference type="Proteomes" id="UP000588586"/>
    </source>
</evidence>
<protein>
    <submittedName>
        <fullName evidence="8">Cobalt ABC transporter permease</fullName>
    </submittedName>
</protein>
<dbReference type="AlphaFoldDB" id="A0A849HFG5"/>
<feature type="transmembrane region" description="Helical" evidence="6">
    <location>
        <begin position="92"/>
        <end position="113"/>
    </location>
</feature>
<sequence>MTGSTDTTERTDPAPTPRRRVSTRALVLTGILVSLVLAGIVSFYASSSPDGLESVAEKQGFATTAGQHATDESPFAGYGVAGIENARLSGGLAGVIGVLVVAAVAFLLFRLLARRKSQD</sequence>
<evidence type="ECO:0000256" key="2">
    <source>
        <dbReference type="ARBA" id="ARBA00022475"/>
    </source>
</evidence>
<keyword evidence="3 6" id="KW-0812">Transmembrane</keyword>
<accession>A0A849HFG5</accession>
<evidence type="ECO:0000259" key="7">
    <source>
        <dbReference type="Pfam" id="PF13190"/>
    </source>
</evidence>
<evidence type="ECO:0000256" key="3">
    <source>
        <dbReference type="ARBA" id="ARBA00022692"/>
    </source>
</evidence>
<evidence type="ECO:0000256" key="1">
    <source>
        <dbReference type="ARBA" id="ARBA00004236"/>
    </source>
</evidence>
<keyword evidence="4 6" id="KW-1133">Transmembrane helix</keyword>
<dbReference type="GO" id="GO:0005886">
    <property type="term" value="C:plasma membrane"/>
    <property type="evidence" value="ECO:0007669"/>
    <property type="project" value="UniProtKB-SubCell"/>
</dbReference>
<keyword evidence="5 6" id="KW-0472">Membrane</keyword>
<gene>
    <name evidence="8" type="ORF">HJG52_09080</name>
</gene>
<name>A0A849HFG5_9MICO</name>
<dbReference type="InterPro" id="IPR025937">
    <property type="entry name" value="PDGLE_dom"/>
</dbReference>
<reference evidence="8 9" key="1">
    <citation type="submission" date="2020-04" db="EMBL/GenBank/DDBJ databases">
        <title>Knoellia sp. isolate from air conditioner.</title>
        <authorList>
            <person name="Chea S."/>
            <person name="Kim D.-U."/>
        </authorList>
    </citation>
    <scope>NUCLEOTIDE SEQUENCE [LARGE SCALE GENOMIC DNA]</scope>
    <source>
        <strain evidence="8 9">DB2414S</strain>
    </source>
</reference>
<feature type="domain" description="PDGLE" evidence="7">
    <location>
        <begin position="24"/>
        <end position="114"/>
    </location>
</feature>
<dbReference type="EMBL" id="JABEPQ010000002">
    <property type="protein sequence ID" value="NNM46158.1"/>
    <property type="molecule type" value="Genomic_DNA"/>
</dbReference>
<keyword evidence="9" id="KW-1185">Reference proteome</keyword>
<comment type="caution">
    <text evidence="8">The sequence shown here is derived from an EMBL/GenBank/DDBJ whole genome shotgun (WGS) entry which is preliminary data.</text>
</comment>
<dbReference type="RefSeq" id="WP_171243295.1">
    <property type="nucleotide sequence ID" value="NZ_JABEPQ010000002.1"/>
</dbReference>
<dbReference type="Pfam" id="PF13190">
    <property type="entry name" value="PDGLE"/>
    <property type="match status" value="1"/>
</dbReference>
<feature type="transmembrane region" description="Helical" evidence="6">
    <location>
        <begin position="25"/>
        <end position="45"/>
    </location>
</feature>
<evidence type="ECO:0000256" key="6">
    <source>
        <dbReference type="SAM" id="Phobius"/>
    </source>
</evidence>
<proteinExistence type="predicted"/>
<organism evidence="8 9">
    <name type="scientific">Knoellia koreensis</name>
    <dbReference type="NCBI Taxonomy" id="2730921"/>
    <lineage>
        <taxon>Bacteria</taxon>
        <taxon>Bacillati</taxon>
        <taxon>Actinomycetota</taxon>
        <taxon>Actinomycetes</taxon>
        <taxon>Micrococcales</taxon>
        <taxon>Intrasporangiaceae</taxon>
        <taxon>Knoellia</taxon>
    </lineage>
</organism>
<comment type="subcellular location">
    <subcellularLocation>
        <location evidence="1">Cell membrane</location>
    </subcellularLocation>
</comment>
<keyword evidence="2" id="KW-1003">Cell membrane</keyword>
<evidence type="ECO:0000256" key="4">
    <source>
        <dbReference type="ARBA" id="ARBA00022989"/>
    </source>
</evidence>
<evidence type="ECO:0000256" key="5">
    <source>
        <dbReference type="ARBA" id="ARBA00023136"/>
    </source>
</evidence>
<evidence type="ECO:0000313" key="8">
    <source>
        <dbReference type="EMBL" id="NNM46158.1"/>
    </source>
</evidence>